<evidence type="ECO:0000313" key="1">
    <source>
        <dbReference type="EMBL" id="KAG8520764.1"/>
    </source>
</evidence>
<gene>
    <name evidence="1" type="ORF">J0S82_020153</name>
</gene>
<protein>
    <submittedName>
        <fullName evidence="1">Heterogeneous nuclear ribonucleoprotein A1</fullName>
    </submittedName>
</protein>
<dbReference type="AlphaFoldDB" id="A0A8J6DU62"/>
<keyword evidence="1" id="KW-0687">Ribonucleoprotein</keyword>
<dbReference type="EMBL" id="JAGFMF010011511">
    <property type="protein sequence ID" value="KAG8520764.1"/>
    <property type="molecule type" value="Genomic_DNA"/>
</dbReference>
<sequence length="112" mass="12670">MPKQLWKLFIGGFSFGTTDEILGSHIEKFRIVTDYVVMRDPNTKNIIFCMFAKSYESMRYSQCFFQPKKLVVVLEYLVVALDLVSVGMSNLVFKETSVVKGTLVAVDMVALG</sequence>
<keyword evidence="2" id="KW-1185">Reference proteome</keyword>
<dbReference type="InterPro" id="IPR012677">
    <property type="entry name" value="Nucleotide-bd_a/b_plait_sf"/>
</dbReference>
<reference evidence="1" key="1">
    <citation type="journal article" date="2021" name="Evol. Appl.">
        <title>The genome of the Pyrenean desman and the effects of bottlenecks and inbreeding on the genomic landscape of an endangered species.</title>
        <authorList>
            <person name="Escoda L."/>
            <person name="Castresana J."/>
        </authorList>
    </citation>
    <scope>NUCLEOTIDE SEQUENCE</scope>
    <source>
        <strain evidence="1">IBE-C5619</strain>
    </source>
</reference>
<feature type="non-terminal residue" evidence="1">
    <location>
        <position position="112"/>
    </location>
</feature>
<dbReference type="Proteomes" id="UP000700334">
    <property type="component" value="Unassembled WGS sequence"/>
</dbReference>
<dbReference type="GO" id="GO:0003676">
    <property type="term" value="F:nucleic acid binding"/>
    <property type="evidence" value="ECO:0007669"/>
    <property type="project" value="InterPro"/>
</dbReference>
<proteinExistence type="predicted"/>
<accession>A0A8J6DU62</accession>
<organism evidence="1 2">
    <name type="scientific">Galemys pyrenaicus</name>
    <name type="common">Iberian desman</name>
    <name type="synonym">Pyrenean desman</name>
    <dbReference type="NCBI Taxonomy" id="202257"/>
    <lineage>
        <taxon>Eukaryota</taxon>
        <taxon>Metazoa</taxon>
        <taxon>Chordata</taxon>
        <taxon>Craniata</taxon>
        <taxon>Vertebrata</taxon>
        <taxon>Euteleostomi</taxon>
        <taxon>Mammalia</taxon>
        <taxon>Eutheria</taxon>
        <taxon>Laurasiatheria</taxon>
        <taxon>Eulipotyphla</taxon>
        <taxon>Talpidae</taxon>
        <taxon>Galemys</taxon>
    </lineage>
</organism>
<dbReference type="SUPFAM" id="SSF54928">
    <property type="entry name" value="RNA-binding domain, RBD"/>
    <property type="match status" value="1"/>
</dbReference>
<dbReference type="GO" id="GO:1990904">
    <property type="term" value="C:ribonucleoprotein complex"/>
    <property type="evidence" value="ECO:0007669"/>
    <property type="project" value="UniProtKB-KW"/>
</dbReference>
<name>A0A8J6DU62_GALPY</name>
<evidence type="ECO:0000313" key="2">
    <source>
        <dbReference type="Proteomes" id="UP000700334"/>
    </source>
</evidence>
<dbReference type="Gene3D" id="3.30.70.330">
    <property type="match status" value="1"/>
</dbReference>
<dbReference type="InterPro" id="IPR035979">
    <property type="entry name" value="RBD_domain_sf"/>
</dbReference>
<comment type="caution">
    <text evidence="1">The sequence shown here is derived from an EMBL/GenBank/DDBJ whole genome shotgun (WGS) entry which is preliminary data.</text>
</comment>